<accession>U6GP36</accession>
<dbReference type="Proteomes" id="UP000018201">
    <property type="component" value="Unassembled WGS sequence"/>
</dbReference>
<organism evidence="1 2">
    <name type="scientific">Eimeria praecox</name>
    <dbReference type="NCBI Taxonomy" id="51316"/>
    <lineage>
        <taxon>Eukaryota</taxon>
        <taxon>Sar</taxon>
        <taxon>Alveolata</taxon>
        <taxon>Apicomplexa</taxon>
        <taxon>Conoidasida</taxon>
        <taxon>Coccidia</taxon>
        <taxon>Eucoccidiorida</taxon>
        <taxon>Eimeriorina</taxon>
        <taxon>Eimeriidae</taxon>
        <taxon>Eimeria</taxon>
    </lineage>
</organism>
<keyword evidence="2" id="KW-1185">Reference proteome</keyword>
<dbReference type="EMBL" id="HG691943">
    <property type="protein sequence ID" value="CDI81003.1"/>
    <property type="molecule type" value="Genomic_DNA"/>
</dbReference>
<evidence type="ECO:0000313" key="1">
    <source>
        <dbReference type="EMBL" id="CDI81003.1"/>
    </source>
</evidence>
<evidence type="ECO:0000313" key="2">
    <source>
        <dbReference type="Proteomes" id="UP000018201"/>
    </source>
</evidence>
<reference evidence="1" key="2">
    <citation type="submission" date="2013-10" db="EMBL/GenBank/DDBJ databases">
        <authorList>
            <person name="Aslett M."/>
        </authorList>
    </citation>
    <scope>NUCLEOTIDE SEQUENCE [LARGE SCALE GENOMIC DNA]</scope>
    <source>
        <strain evidence="1">Houghton</strain>
    </source>
</reference>
<name>U6GP36_9EIME</name>
<protein>
    <submittedName>
        <fullName evidence="1">Uncharacterized protein</fullName>
    </submittedName>
</protein>
<sequence>MVQVVRLAALSLFLTVYQKRLCVGFDASFRQWQLSVSNDMDVMQSVCFVAICLIAVANYPTAQTLAVVHIRRNVGGVLAAPILPLLIIRGSTPPVKDEAWEDSVAPNFNYAGCKLEMVQELPLAMLIVAGCYDSQGLRNAFPG</sequence>
<gene>
    <name evidence="1" type="ORF">EPH_0009260</name>
</gene>
<dbReference type="VEuPathDB" id="ToxoDB:EPH_0009260"/>
<proteinExistence type="predicted"/>
<reference evidence="1" key="1">
    <citation type="submission" date="2013-10" db="EMBL/GenBank/DDBJ databases">
        <title>Genomic analysis of the causative agents of coccidiosis in chickens.</title>
        <authorList>
            <person name="Reid A.J."/>
            <person name="Blake D."/>
            <person name="Billington K."/>
            <person name="Browne H."/>
            <person name="Dunn M."/>
            <person name="Hung S."/>
            <person name="Kawahara F."/>
            <person name="Miranda-Saavedra D."/>
            <person name="Mourier T."/>
            <person name="Nagra H."/>
            <person name="Otto T.D."/>
            <person name="Rawlings N."/>
            <person name="Sanchez A."/>
            <person name="Sanders M."/>
            <person name="Subramaniam C."/>
            <person name="Tay Y."/>
            <person name="Dear P."/>
            <person name="Doerig C."/>
            <person name="Gruber A."/>
            <person name="Parkinson J."/>
            <person name="Shirley M."/>
            <person name="Wan K.L."/>
            <person name="Berriman M."/>
            <person name="Tomley F."/>
            <person name="Pain A."/>
        </authorList>
    </citation>
    <scope>NUCLEOTIDE SEQUENCE [LARGE SCALE GENOMIC DNA]</scope>
    <source>
        <strain evidence="1">Houghton</strain>
    </source>
</reference>
<dbReference type="AlphaFoldDB" id="U6GP36"/>